<keyword evidence="1" id="KW-0472">Membrane</keyword>
<gene>
    <name evidence="2" type="ORF">SAMN04488071_0182</name>
</gene>
<feature type="transmembrane region" description="Helical" evidence="1">
    <location>
        <begin position="219"/>
        <end position="249"/>
    </location>
</feature>
<feature type="transmembrane region" description="Helical" evidence="1">
    <location>
        <begin position="125"/>
        <end position="150"/>
    </location>
</feature>
<keyword evidence="3" id="KW-1185">Reference proteome</keyword>
<feature type="transmembrane region" description="Helical" evidence="1">
    <location>
        <begin position="32"/>
        <end position="52"/>
    </location>
</feature>
<dbReference type="STRING" id="637679.GCA_001550055_00707"/>
<name>A0A1G6TBB4_9PROT</name>
<dbReference type="EMBL" id="FNAK01000001">
    <property type="protein sequence ID" value="SDD26370.1"/>
    <property type="molecule type" value="Genomic_DNA"/>
</dbReference>
<feature type="transmembrane region" description="Helical" evidence="1">
    <location>
        <begin position="7"/>
        <end position="26"/>
    </location>
</feature>
<feature type="transmembrane region" description="Helical" evidence="1">
    <location>
        <begin position="320"/>
        <end position="340"/>
    </location>
</feature>
<proteinExistence type="predicted"/>
<feature type="transmembrane region" description="Helical" evidence="1">
    <location>
        <begin position="64"/>
        <end position="86"/>
    </location>
</feature>
<reference evidence="2 3" key="1">
    <citation type="submission" date="2016-10" db="EMBL/GenBank/DDBJ databases">
        <authorList>
            <person name="de Groot N.N."/>
        </authorList>
    </citation>
    <scope>NUCLEOTIDE SEQUENCE [LARGE SCALE GENOMIC DNA]</scope>
    <source>
        <strain evidence="2 3">CGMCC 1.9109</strain>
    </source>
</reference>
<dbReference type="Proteomes" id="UP000183685">
    <property type="component" value="Unassembled WGS sequence"/>
</dbReference>
<feature type="transmembrane region" description="Helical" evidence="1">
    <location>
        <begin position="292"/>
        <end position="308"/>
    </location>
</feature>
<organism evidence="2 3">
    <name type="scientific">Kordiimonas lacus</name>
    <dbReference type="NCBI Taxonomy" id="637679"/>
    <lineage>
        <taxon>Bacteria</taxon>
        <taxon>Pseudomonadati</taxon>
        <taxon>Pseudomonadota</taxon>
        <taxon>Alphaproteobacteria</taxon>
        <taxon>Kordiimonadales</taxon>
        <taxon>Kordiimonadaceae</taxon>
        <taxon>Kordiimonas</taxon>
    </lineage>
</organism>
<evidence type="ECO:0008006" key="4">
    <source>
        <dbReference type="Google" id="ProtNLM"/>
    </source>
</evidence>
<accession>A0A1G6TBB4</accession>
<keyword evidence="1" id="KW-0812">Transmembrane</keyword>
<feature type="transmembrane region" description="Helical" evidence="1">
    <location>
        <begin position="352"/>
        <end position="368"/>
    </location>
</feature>
<feature type="transmembrane region" description="Helical" evidence="1">
    <location>
        <begin position="92"/>
        <end position="113"/>
    </location>
</feature>
<evidence type="ECO:0000313" key="2">
    <source>
        <dbReference type="EMBL" id="SDD26370.1"/>
    </source>
</evidence>
<dbReference type="AlphaFoldDB" id="A0A1G6TBB4"/>
<feature type="transmembrane region" description="Helical" evidence="1">
    <location>
        <begin position="170"/>
        <end position="187"/>
    </location>
</feature>
<evidence type="ECO:0000256" key="1">
    <source>
        <dbReference type="SAM" id="Phobius"/>
    </source>
</evidence>
<feature type="transmembrane region" description="Helical" evidence="1">
    <location>
        <begin position="374"/>
        <end position="395"/>
    </location>
</feature>
<feature type="transmembrane region" description="Helical" evidence="1">
    <location>
        <begin position="194"/>
        <end position="213"/>
    </location>
</feature>
<keyword evidence="1" id="KW-1133">Transmembrane helix</keyword>
<evidence type="ECO:0000313" key="3">
    <source>
        <dbReference type="Proteomes" id="UP000183685"/>
    </source>
</evidence>
<sequence length="411" mass="44636">MKLSPSIVSDAAAFACVGIVTVAWASTAASTIAPLAFVRSALIAIVALALLFRVAKCPFKLGVIALSSIIMTIVAIVSIVVSGFFYPSPSEFVLPSMIWVGLSVSIGASFYLTESGDPILSGRAAWMYIYFALLILIFTISQGGLVIAGVPRFVFDLTTSEGVAINYSQGISKFYGLAAVFSATLLSRSTQRSTIRFTCIALLMLFLFLSFIGGGRGDFGFAFVVSLLALRFIYAAMFLGVVFAIGSFYSNMVGDFISSNFVLFDRYLALSYSLGMRDTLLLDSFRLLKDEPYCLIFGCGFGFFQNYFNYAEDLYPHNVLIETIISFGLCTTGALAFLAAKGIKRVQRLHGSSPHFFFMAIFVFSLSLKSGTIATSFLLFGCLIFLACHGALRIVERKNSVDKIAKVQKIV</sequence>
<protein>
    <recommendedName>
        <fullName evidence="4">O-antigen ligase like membrane protein</fullName>
    </recommendedName>
</protein>